<dbReference type="AlphaFoldDB" id="A0A0M2RDY7"/>
<dbReference type="EMBL" id="LANI01000002">
    <property type="protein sequence ID" value="KKJ78205.1"/>
    <property type="molecule type" value="Genomic_DNA"/>
</dbReference>
<reference evidence="1 2" key="1">
    <citation type="submission" date="2015-03" db="EMBL/GenBank/DDBJ databases">
        <title>Genome sequence of Kiloniella sp. P1-1, isolated from the gut microflora of Pacific white shrimp, Penaeus vannamei.</title>
        <authorList>
            <person name="Shao Z."/>
            <person name="Wang L."/>
            <person name="Li X."/>
        </authorList>
    </citation>
    <scope>NUCLEOTIDE SEQUENCE [LARGE SCALE GENOMIC DNA]</scope>
    <source>
        <strain evidence="1 2">P1-1</strain>
    </source>
</reference>
<evidence type="ECO:0000313" key="2">
    <source>
        <dbReference type="Proteomes" id="UP000034491"/>
    </source>
</evidence>
<keyword evidence="2" id="KW-1185">Reference proteome</keyword>
<comment type="caution">
    <text evidence="1">The sequence shown here is derived from an EMBL/GenBank/DDBJ whole genome shotgun (WGS) entry which is preliminary data.</text>
</comment>
<proteinExistence type="predicted"/>
<sequence length="120" mass="14162">MLKLFIFINHWHLNLTKASASQLIHADWFGTYLVYRAIPEPFWCFLPMAPRVYACWDEKVRLFYDYRNNGIKGLISYLSSYFMVTIQMVSVYFSKMKQGYCYHFLSLAADGVNWRGSCKG</sequence>
<protein>
    <submittedName>
        <fullName evidence="1">Uncharacterized protein</fullName>
    </submittedName>
</protein>
<gene>
    <name evidence="1" type="ORF">WH95_02380</name>
</gene>
<dbReference type="STRING" id="1549748.WH95_02380"/>
<dbReference type="Proteomes" id="UP000034491">
    <property type="component" value="Unassembled WGS sequence"/>
</dbReference>
<organism evidence="1 2">
    <name type="scientific">Kiloniella litopenaei</name>
    <dbReference type="NCBI Taxonomy" id="1549748"/>
    <lineage>
        <taxon>Bacteria</taxon>
        <taxon>Pseudomonadati</taxon>
        <taxon>Pseudomonadota</taxon>
        <taxon>Alphaproteobacteria</taxon>
        <taxon>Rhodospirillales</taxon>
        <taxon>Kiloniellaceae</taxon>
        <taxon>Kiloniella</taxon>
    </lineage>
</organism>
<name>A0A0M2RDY7_9PROT</name>
<accession>A0A0M2RDY7</accession>
<evidence type="ECO:0000313" key="1">
    <source>
        <dbReference type="EMBL" id="KKJ78205.1"/>
    </source>
</evidence>